<dbReference type="AlphaFoldDB" id="B0KVC0"/>
<feature type="transmembrane region" description="Helical" evidence="1">
    <location>
        <begin position="20"/>
        <end position="41"/>
    </location>
</feature>
<proteinExistence type="predicted"/>
<keyword evidence="1" id="KW-0472">Membrane</keyword>
<keyword evidence="1" id="KW-1133">Transmembrane helix</keyword>
<gene>
    <name evidence="2" type="ORF">WWE3-TFM_15</name>
</gene>
<protein>
    <submittedName>
        <fullName evidence="2">Uncharacterized protein</fullName>
    </submittedName>
</protein>
<feature type="transmembrane region" description="Helical" evidence="1">
    <location>
        <begin position="110"/>
        <end position="128"/>
    </location>
</feature>
<feature type="transmembrane region" description="Helical" evidence="1">
    <location>
        <begin position="175"/>
        <end position="192"/>
    </location>
</feature>
<dbReference type="EMBL" id="CU367853">
    <property type="protein sequence ID" value="CAO79505.1"/>
    <property type="molecule type" value="Genomic_DNA"/>
</dbReference>
<keyword evidence="1" id="KW-0812">Transmembrane</keyword>
<evidence type="ECO:0000313" key="2">
    <source>
        <dbReference type="EMBL" id="CAO79505.1"/>
    </source>
</evidence>
<sequence length="193" mass="22008">MKFRKQTSIIITMVKKLLNYYTTPLLVSATLGVIILAMTVAKQPIEIIEIIIGIILGTFVLDIEYILYPYMFEPNSDFAKNIFGYTKSKDFKGLISFINEHRDGLKEKSLNSALFQVVLIPICLLVAYTDTSYFMKAFVLSIFANSIYKLIECYFNGTTKEWFWAIKGTPKKEGVLGFILVLILILVVSIYLI</sequence>
<name>B0KVC0_UNCKA</name>
<reference evidence="2" key="1">
    <citation type="submission" date="2007-07" db="EMBL/GenBank/DDBJ databases">
        <authorList>
            <person name="Genoscope"/>
        </authorList>
    </citation>
    <scope>NUCLEOTIDE SEQUENCE</scope>
</reference>
<evidence type="ECO:0000256" key="1">
    <source>
        <dbReference type="SAM" id="Phobius"/>
    </source>
</evidence>
<feature type="transmembrane region" description="Helical" evidence="1">
    <location>
        <begin position="47"/>
        <end position="68"/>
    </location>
</feature>
<organism evidence="2">
    <name type="scientific">uncultured candidate division WWE3 bacterium EJ0ADIGA11YD11</name>
    <dbReference type="NCBI Taxonomy" id="500145"/>
    <lineage>
        <taxon>Bacteria</taxon>
        <taxon>Katanobacteria</taxon>
        <taxon>environmental samples</taxon>
    </lineage>
</organism>
<reference evidence="2" key="2">
    <citation type="journal article" date="2008" name="Environ. Microbiol.">
        <title>Discovery and characterization of a new bacterial candidate division by an anaerobic sludge digester metagenomic approach.</title>
        <authorList>
            <person name="Guermazi S."/>
            <person name="Daegelen P."/>
            <person name="Dauga C."/>
            <person name="Riviere D."/>
            <person name="Boucher T."/>
            <person name="Godon J.J."/>
            <person name="Gyapay G."/>
            <person name="Sghir A."/>
            <person name="Pelletier E."/>
            <person name="Weissenbach J."/>
            <person name="Le Paslier D."/>
        </authorList>
    </citation>
    <scope>NUCLEOTIDE SEQUENCE</scope>
</reference>
<accession>B0KVC0</accession>